<protein>
    <submittedName>
        <fullName evidence="4">Alpha/beta fold hydrolase</fullName>
    </submittedName>
</protein>
<dbReference type="Pfam" id="PF12146">
    <property type="entry name" value="Hydrolase_4"/>
    <property type="match status" value="1"/>
</dbReference>
<reference evidence="4 5" key="2">
    <citation type="submission" date="2023-10" db="EMBL/GenBank/DDBJ databases">
        <authorList>
            <person name="Choi B."/>
        </authorList>
    </citation>
    <scope>NUCLEOTIDE SEQUENCE [LARGE SCALE GENOMIC DNA]</scope>
    <source>
        <strain evidence="4 5">UMB0959</strain>
    </source>
</reference>
<dbReference type="RefSeq" id="WP_102167741.1">
    <property type="nucleotide sequence ID" value="NZ_CP136964.1"/>
</dbReference>
<keyword evidence="2" id="KW-0812">Transmembrane</keyword>
<dbReference type="InterPro" id="IPR029058">
    <property type="entry name" value="AB_hydrolase_fold"/>
</dbReference>
<evidence type="ECO:0000313" key="5">
    <source>
        <dbReference type="Proteomes" id="UP000243626"/>
    </source>
</evidence>
<organism evidence="4 5">
    <name type="scientific">Nosocomiicoccus massiliensis</name>
    <dbReference type="NCBI Taxonomy" id="1232430"/>
    <lineage>
        <taxon>Bacteria</taxon>
        <taxon>Bacillati</taxon>
        <taxon>Bacillota</taxon>
        <taxon>Bacilli</taxon>
        <taxon>Bacillales</taxon>
        <taxon>Staphylococcaceae</taxon>
        <taxon>Nosocomiicoccus</taxon>
    </lineage>
</organism>
<evidence type="ECO:0000313" key="4">
    <source>
        <dbReference type="EMBL" id="WOS96869.1"/>
    </source>
</evidence>
<dbReference type="AlphaFoldDB" id="A0AAF0YN62"/>
<reference evidence="5" key="1">
    <citation type="submission" date="2017-09" db="EMBL/GenBank/DDBJ databases">
        <title>Bacterial strain isolated from the female urinary microbiota.</title>
        <authorList>
            <person name="Thomas-White K."/>
            <person name="Kumar N."/>
            <person name="Forster S."/>
            <person name="Putonti C."/>
            <person name="Lawley T."/>
            <person name="Wolfe A.J."/>
        </authorList>
    </citation>
    <scope>NUCLEOTIDE SEQUENCE [LARGE SCALE GENOMIC DNA]</scope>
    <source>
        <strain evidence="5">UMB0959</strain>
    </source>
</reference>
<dbReference type="InterPro" id="IPR050261">
    <property type="entry name" value="FrsA_esterase"/>
</dbReference>
<dbReference type="KEGG" id="nmy:CJ229_003930"/>
<dbReference type="EMBL" id="CP136964">
    <property type="protein sequence ID" value="WOS96869.1"/>
    <property type="molecule type" value="Genomic_DNA"/>
</dbReference>
<keyword evidence="1 4" id="KW-0378">Hydrolase</keyword>
<dbReference type="Gene3D" id="3.40.50.1820">
    <property type="entry name" value="alpha/beta hydrolase"/>
    <property type="match status" value="1"/>
</dbReference>
<dbReference type="InterPro" id="IPR022742">
    <property type="entry name" value="Hydrolase_4"/>
</dbReference>
<sequence>MRKLKKRTELFIVIIPLVLIVSAFCIFSIFIYNQNINQRFESYPPLMLKVSDFEGLNSKQYEFPSDKGQILTGSLYSVGDDQKGIIVLSHGFGDGGHNFYLEYINYFAQNGYYVFAYDATGTDDSEGDGVGGFPQGAIDLDYAISFVKESGNFPDLPIGLFGHSLGAYNVYSVLTYHPEVEAVIACCGANKSSDYFEAVGKQEAGSFIYTMMPFVKIHEWMKFGKYATNTSMDGFESSDAAILLAHSEDDEMIPIQYGYDLFHEKYNDNSRFTFLHFEDRGHDHFFDDPNNTYKDELDEAIKEWTDSLDYNYEKEENEQRFEKDKAGFIEENLDRERWSNRIDTELFEQFVEFYDANLSAK</sequence>
<feature type="domain" description="Serine aminopeptidase S33" evidence="3">
    <location>
        <begin position="81"/>
        <end position="216"/>
    </location>
</feature>
<feature type="transmembrane region" description="Helical" evidence="2">
    <location>
        <begin position="12"/>
        <end position="32"/>
    </location>
</feature>
<dbReference type="GO" id="GO:0052689">
    <property type="term" value="F:carboxylic ester hydrolase activity"/>
    <property type="evidence" value="ECO:0007669"/>
    <property type="project" value="UniProtKB-ARBA"/>
</dbReference>
<dbReference type="PANTHER" id="PTHR22946:SF9">
    <property type="entry name" value="POLYKETIDE TRANSFERASE AF380"/>
    <property type="match status" value="1"/>
</dbReference>
<name>A0AAF0YN62_9STAP</name>
<dbReference type="SUPFAM" id="SSF53474">
    <property type="entry name" value="alpha/beta-Hydrolases"/>
    <property type="match status" value="1"/>
</dbReference>
<proteinExistence type="predicted"/>
<evidence type="ECO:0000256" key="1">
    <source>
        <dbReference type="ARBA" id="ARBA00022801"/>
    </source>
</evidence>
<gene>
    <name evidence="4" type="ORF">CJ229_003930</name>
</gene>
<dbReference type="Proteomes" id="UP000243626">
    <property type="component" value="Chromosome"/>
</dbReference>
<evidence type="ECO:0000259" key="3">
    <source>
        <dbReference type="Pfam" id="PF12146"/>
    </source>
</evidence>
<evidence type="ECO:0000256" key="2">
    <source>
        <dbReference type="SAM" id="Phobius"/>
    </source>
</evidence>
<dbReference type="PANTHER" id="PTHR22946">
    <property type="entry name" value="DIENELACTONE HYDROLASE DOMAIN-CONTAINING PROTEIN-RELATED"/>
    <property type="match status" value="1"/>
</dbReference>
<keyword evidence="2" id="KW-1133">Transmembrane helix</keyword>
<accession>A0AAF0YN62</accession>
<keyword evidence="5" id="KW-1185">Reference proteome</keyword>
<keyword evidence="2" id="KW-0472">Membrane</keyword>